<dbReference type="InterPro" id="IPR036249">
    <property type="entry name" value="Thioredoxin-like_sf"/>
</dbReference>
<evidence type="ECO:0000256" key="4">
    <source>
        <dbReference type="ARBA" id="ARBA00023157"/>
    </source>
</evidence>
<dbReference type="AlphaFoldDB" id="A0A4Z0YCU7"/>
<dbReference type="GO" id="GO:0003756">
    <property type="term" value="F:protein disulfide isomerase activity"/>
    <property type="evidence" value="ECO:0007669"/>
    <property type="project" value="UniProtKB-EC"/>
</dbReference>
<dbReference type="GO" id="GO:0034976">
    <property type="term" value="P:response to endoplasmic reticulum stress"/>
    <property type="evidence" value="ECO:0007669"/>
    <property type="project" value="TreeGrafter"/>
</dbReference>
<evidence type="ECO:0000259" key="9">
    <source>
        <dbReference type="PROSITE" id="PS51352"/>
    </source>
</evidence>
<comment type="subcellular location">
    <subcellularLocation>
        <location evidence="2">Endoplasmic reticulum lumen</location>
    </subcellularLocation>
</comment>
<dbReference type="PROSITE" id="PS51352">
    <property type="entry name" value="THIOREDOXIN_2"/>
    <property type="match status" value="1"/>
</dbReference>
<feature type="compositionally biased region" description="Basic and acidic residues" evidence="7">
    <location>
        <begin position="260"/>
        <end position="279"/>
    </location>
</feature>
<organism evidence="10 11">
    <name type="scientific">Xylaria hypoxylon</name>
    <dbReference type="NCBI Taxonomy" id="37992"/>
    <lineage>
        <taxon>Eukaryota</taxon>
        <taxon>Fungi</taxon>
        <taxon>Dikarya</taxon>
        <taxon>Ascomycota</taxon>
        <taxon>Pezizomycotina</taxon>
        <taxon>Sordariomycetes</taxon>
        <taxon>Xylariomycetidae</taxon>
        <taxon>Xylariales</taxon>
        <taxon>Xylariaceae</taxon>
        <taxon>Xylaria</taxon>
    </lineage>
</organism>
<evidence type="ECO:0000256" key="8">
    <source>
        <dbReference type="SAM" id="SignalP"/>
    </source>
</evidence>
<dbReference type="Proteomes" id="UP000297716">
    <property type="component" value="Unassembled WGS sequence"/>
</dbReference>
<dbReference type="EMBL" id="SKBN01000143">
    <property type="protein sequence ID" value="TGJ82059.1"/>
    <property type="molecule type" value="Genomic_DNA"/>
</dbReference>
<feature type="chain" id="PRO_5021281053" description="protein disulfide-isomerase" evidence="8">
    <location>
        <begin position="27"/>
        <end position="501"/>
    </location>
</feature>
<dbReference type="InterPro" id="IPR017937">
    <property type="entry name" value="Thioredoxin_CS"/>
</dbReference>
<dbReference type="EC" id="5.3.4.1" evidence="3"/>
<keyword evidence="6" id="KW-0676">Redox-active center</keyword>
<name>A0A4Z0YCU7_9PEZI</name>
<dbReference type="PRINTS" id="PR00421">
    <property type="entry name" value="THIOREDOXIN"/>
</dbReference>
<dbReference type="InterPro" id="IPR013766">
    <property type="entry name" value="Thioredoxin_domain"/>
</dbReference>
<dbReference type="GO" id="GO:0015035">
    <property type="term" value="F:protein-disulfide reductase activity"/>
    <property type="evidence" value="ECO:0007669"/>
    <property type="project" value="TreeGrafter"/>
</dbReference>
<comment type="catalytic activity">
    <reaction evidence="1">
        <text>Catalyzes the rearrangement of -S-S- bonds in proteins.</text>
        <dbReference type="EC" id="5.3.4.1"/>
    </reaction>
</comment>
<evidence type="ECO:0000256" key="7">
    <source>
        <dbReference type="SAM" id="MobiDB-lite"/>
    </source>
</evidence>
<feature type="signal peptide" evidence="8">
    <location>
        <begin position="1"/>
        <end position="26"/>
    </location>
</feature>
<feature type="compositionally biased region" description="Acidic residues" evidence="7">
    <location>
        <begin position="468"/>
        <end position="477"/>
    </location>
</feature>
<evidence type="ECO:0000256" key="3">
    <source>
        <dbReference type="ARBA" id="ARBA00012723"/>
    </source>
</evidence>
<dbReference type="PROSITE" id="PS00194">
    <property type="entry name" value="THIOREDOXIN_1"/>
    <property type="match status" value="1"/>
</dbReference>
<dbReference type="GO" id="GO:0005788">
    <property type="term" value="C:endoplasmic reticulum lumen"/>
    <property type="evidence" value="ECO:0007669"/>
    <property type="project" value="UniProtKB-SubCell"/>
</dbReference>
<dbReference type="OrthoDB" id="10264505at2759"/>
<keyword evidence="8" id="KW-0732">Signal</keyword>
<dbReference type="SUPFAM" id="SSF52833">
    <property type="entry name" value="Thioredoxin-like"/>
    <property type="match status" value="2"/>
</dbReference>
<evidence type="ECO:0000313" key="10">
    <source>
        <dbReference type="EMBL" id="TGJ82059.1"/>
    </source>
</evidence>
<evidence type="ECO:0000256" key="1">
    <source>
        <dbReference type="ARBA" id="ARBA00001182"/>
    </source>
</evidence>
<feature type="region of interest" description="Disordered" evidence="7">
    <location>
        <begin position="465"/>
        <end position="501"/>
    </location>
</feature>
<protein>
    <recommendedName>
        <fullName evidence="3">protein disulfide-isomerase</fullName>
        <ecNumber evidence="3">5.3.4.1</ecNumber>
    </recommendedName>
</protein>
<feature type="region of interest" description="Disordered" evidence="7">
    <location>
        <begin position="246"/>
        <end position="307"/>
    </location>
</feature>
<evidence type="ECO:0000313" key="11">
    <source>
        <dbReference type="Proteomes" id="UP000297716"/>
    </source>
</evidence>
<reference evidence="10 11" key="1">
    <citation type="submission" date="2019-03" db="EMBL/GenBank/DDBJ databases">
        <title>Draft genome sequence of Xylaria hypoxylon DSM 108379, a ubiquitous saprotrophic-parasitic fungi on hardwood.</title>
        <authorList>
            <person name="Buettner E."/>
            <person name="Leonhardt S."/>
            <person name="Gebauer A.M."/>
            <person name="Liers C."/>
            <person name="Hofrichter M."/>
            <person name="Kellner H."/>
        </authorList>
    </citation>
    <scope>NUCLEOTIDE SEQUENCE [LARGE SCALE GENOMIC DNA]</scope>
    <source>
        <strain evidence="10 11">DSM 108379</strain>
    </source>
</reference>
<dbReference type="InterPro" id="IPR057305">
    <property type="entry name" value="Thioredox_PDIA6_C"/>
</dbReference>
<accession>A0A4Z0YCU7</accession>
<dbReference type="PANTHER" id="PTHR45815">
    <property type="entry name" value="PROTEIN DISULFIDE-ISOMERASE A6"/>
    <property type="match status" value="1"/>
</dbReference>
<keyword evidence="11" id="KW-1185">Reference proteome</keyword>
<sequence length="501" mass="54621">MHCFNLNPTVAVAAVALLTALPTVQAGMYTKSSPVVQVDAKNYDRLIAKSNYTSVVEFYAPWCGHCKNLKPAYEKAAKNLDGLAKVAAVNCDEDENKQLCSMMGVQGFPTLKIVRPGKKRGSKPVVEDYQGERSAKAIVNAVVDKINNHVRKVADKDIDTFLSTNNETAKAILFTDKGTTSALLRSLAIDFLDVITFAQVRDKESKTTELFGIESYPTLVLLPGGDKEALLYQGEMKKPAMLKFLSQVGEPNPDPAPAKSKGDKKSEKKDKKDKKDKAPKASSETTSTTTTESSEATEVPPSAESKPKVIEVAPPIAAIASAQALINECLHPKAHICVLAFAPVARGETAEKALTSLSEIAFKHAQAERHLFPFYEVHTDNEAIAPVFKGLELTGEVELVAVNAKRGWWRHYEGDFSSTSVESWIDAIRMNEGPKNKLPEAIIGEVIQESKTATEKPVETVEVKVEEDVMIEVDTEPETTSWQGAEPTPEATDASPKHEEL</sequence>
<dbReference type="STRING" id="37992.A0A4Z0YCU7"/>
<comment type="caution">
    <text evidence="10">The sequence shown here is derived from an EMBL/GenBank/DDBJ whole genome shotgun (WGS) entry which is preliminary data.</text>
</comment>
<gene>
    <name evidence="10" type="ORF">E0Z10_g6701</name>
</gene>
<dbReference type="Gene3D" id="3.40.30.10">
    <property type="entry name" value="Glutaredoxin"/>
    <property type="match status" value="2"/>
</dbReference>
<dbReference type="CDD" id="cd03002">
    <property type="entry name" value="PDI_a_MPD1_like"/>
    <property type="match status" value="1"/>
</dbReference>
<evidence type="ECO:0000256" key="6">
    <source>
        <dbReference type="ARBA" id="ARBA00023284"/>
    </source>
</evidence>
<keyword evidence="5" id="KW-0413">Isomerase</keyword>
<dbReference type="PANTHER" id="PTHR45815:SF3">
    <property type="entry name" value="PROTEIN DISULFIDE-ISOMERASE A6"/>
    <property type="match status" value="1"/>
</dbReference>
<evidence type="ECO:0000256" key="5">
    <source>
        <dbReference type="ARBA" id="ARBA00023235"/>
    </source>
</evidence>
<keyword evidence="4" id="KW-1015">Disulfide bond</keyword>
<proteinExistence type="predicted"/>
<dbReference type="Pfam" id="PF24541">
    <property type="entry name" value="Thioredox_PDIA6_C"/>
    <property type="match status" value="1"/>
</dbReference>
<feature type="compositionally biased region" description="Low complexity" evidence="7">
    <location>
        <begin position="280"/>
        <end position="304"/>
    </location>
</feature>
<feature type="domain" description="Thioredoxin" evidence="9">
    <location>
        <begin position="10"/>
        <end position="148"/>
    </location>
</feature>
<evidence type="ECO:0000256" key="2">
    <source>
        <dbReference type="ARBA" id="ARBA00004319"/>
    </source>
</evidence>
<dbReference type="Pfam" id="PF00085">
    <property type="entry name" value="Thioredoxin"/>
    <property type="match status" value="1"/>
</dbReference>